<organism evidence="1 2">
    <name type="scientific">Actinomadura meridiana</name>
    <dbReference type="NCBI Taxonomy" id="559626"/>
    <lineage>
        <taxon>Bacteria</taxon>
        <taxon>Bacillati</taxon>
        <taxon>Actinomycetota</taxon>
        <taxon>Actinomycetes</taxon>
        <taxon>Streptosporangiales</taxon>
        <taxon>Thermomonosporaceae</taxon>
        <taxon>Actinomadura</taxon>
    </lineage>
</organism>
<name>A0ABP8C659_9ACTN</name>
<keyword evidence="2" id="KW-1185">Reference proteome</keyword>
<accession>A0ABP8C659</accession>
<reference evidence="2" key="1">
    <citation type="journal article" date="2019" name="Int. J. Syst. Evol. Microbiol.">
        <title>The Global Catalogue of Microorganisms (GCM) 10K type strain sequencing project: providing services to taxonomists for standard genome sequencing and annotation.</title>
        <authorList>
            <consortium name="The Broad Institute Genomics Platform"/>
            <consortium name="The Broad Institute Genome Sequencing Center for Infectious Disease"/>
            <person name="Wu L."/>
            <person name="Ma J."/>
        </authorList>
    </citation>
    <scope>NUCLEOTIDE SEQUENCE [LARGE SCALE GENOMIC DNA]</scope>
    <source>
        <strain evidence="2">JCM 17440</strain>
    </source>
</reference>
<evidence type="ECO:0000313" key="1">
    <source>
        <dbReference type="EMBL" id="GAA4234423.1"/>
    </source>
</evidence>
<dbReference type="Proteomes" id="UP001501710">
    <property type="component" value="Unassembled WGS sequence"/>
</dbReference>
<dbReference type="EMBL" id="BAABAS010000009">
    <property type="protein sequence ID" value="GAA4234423.1"/>
    <property type="molecule type" value="Genomic_DNA"/>
</dbReference>
<evidence type="ECO:0000313" key="2">
    <source>
        <dbReference type="Proteomes" id="UP001501710"/>
    </source>
</evidence>
<protein>
    <submittedName>
        <fullName evidence="1">Uncharacterized protein</fullName>
    </submittedName>
</protein>
<sequence length="97" mass="10799">MGFELRRPYATVVGTELNSYGKHTVAELLDETLLYRYGPEREAVLDAEGLADGGDVATDRRDAHADPFRDGLIRESLSKEAQDSHLDRREGAFVYVG</sequence>
<comment type="caution">
    <text evidence="1">The sequence shown here is derived from an EMBL/GenBank/DDBJ whole genome shotgun (WGS) entry which is preliminary data.</text>
</comment>
<gene>
    <name evidence="1" type="ORF">GCM10022254_39230</name>
</gene>
<proteinExistence type="predicted"/>